<reference evidence="2 3" key="1">
    <citation type="journal article" date="2021" name="Cell Host Microbe">
        <title>in vivo commensal control of Clostridioides difficile virulence.</title>
        <authorList>
            <person name="Girinathan B.P."/>
            <person name="Dibenedetto N."/>
            <person name="Worley J.N."/>
            <person name="Peltier J."/>
            <person name="Arrieta-Ortiz M.L."/>
            <person name="Rupa Christinal Immanuel S."/>
            <person name="Lavin R."/>
            <person name="Delaney M.L."/>
            <person name="Cummins C."/>
            <person name="Hoffmann M."/>
            <person name="Luo Y."/>
            <person name="Gonzalez-Escalona N."/>
            <person name="Allard M."/>
            <person name="Onderdonk A.B."/>
            <person name="Gerber G.K."/>
            <person name="Sonenshein A.L."/>
            <person name="Baliga N."/>
            <person name="Dupuy B."/>
            <person name="Bry L."/>
        </authorList>
    </citation>
    <scope>NUCLEOTIDE SEQUENCE [LARGE SCALE GENOMIC DNA]</scope>
    <source>
        <strain evidence="2 3">DSM 599</strain>
    </source>
</reference>
<dbReference type="InterPro" id="IPR013022">
    <property type="entry name" value="Xyl_isomerase-like_TIM-brl"/>
</dbReference>
<dbReference type="Gene3D" id="3.20.20.150">
    <property type="entry name" value="Divalent-metal-dependent TIM barrel enzymes"/>
    <property type="match status" value="1"/>
</dbReference>
<feature type="domain" description="Xylose isomerase-like TIM barrel" evidence="1">
    <location>
        <begin position="20"/>
        <end position="236"/>
    </location>
</feature>
<dbReference type="SUPFAM" id="SSF51658">
    <property type="entry name" value="Xylose isomerase-like"/>
    <property type="match status" value="1"/>
</dbReference>
<dbReference type="Proteomes" id="UP001299068">
    <property type="component" value="Unassembled WGS sequence"/>
</dbReference>
<proteinExistence type="predicted"/>
<evidence type="ECO:0000313" key="2">
    <source>
        <dbReference type="EMBL" id="MBY0755365.1"/>
    </source>
</evidence>
<dbReference type="GO" id="GO:0016853">
    <property type="term" value="F:isomerase activity"/>
    <property type="evidence" value="ECO:0007669"/>
    <property type="project" value="UniProtKB-KW"/>
</dbReference>
<name>A0ABS7KX35_CLOSR</name>
<comment type="caution">
    <text evidence="2">The sequence shown here is derived from an EMBL/GenBank/DDBJ whole genome shotgun (WGS) entry which is preliminary data.</text>
</comment>
<gene>
    <name evidence="2" type="ORF">K5V21_07830</name>
</gene>
<sequence>MIKIGCLARFFNRYEDEVIFAKENKFDFMQLWYDNRGLRLHEADKEFIDTINKYKFPTIIHAVLNINEFKEHIPKLLDILNKLNNKELIIHPICENEIIDEKTIYKLDESIKYALDIFNTNGITVYLENNSKLDPIFTDTHEIEKIFNQNKDLEFLLDVAHIDDLNHLQEMIKIKKPKILHISDRRFNVIHEHLPIGNGDIDFEYIFSNLLPEYNGKIILEIVNSNLDIINSKKIIESLIDKNIKSTK</sequence>
<evidence type="ECO:0000259" key="1">
    <source>
        <dbReference type="Pfam" id="PF01261"/>
    </source>
</evidence>
<dbReference type="Pfam" id="PF01261">
    <property type="entry name" value="AP_endonuc_2"/>
    <property type="match status" value="1"/>
</dbReference>
<keyword evidence="3" id="KW-1185">Reference proteome</keyword>
<dbReference type="RefSeq" id="WP_221860587.1">
    <property type="nucleotide sequence ID" value="NZ_JAIKTU010000005.1"/>
</dbReference>
<protein>
    <submittedName>
        <fullName evidence="2">Sugar phosphate isomerase/epimerase</fullName>
    </submittedName>
</protein>
<organism evidence="2 3">
    <name type="scientific">Clostridium sardiniense</name>
    <name type="common">Clostridium absonum</name>
    <dbReference type="NCBI Taxonomy" id="29369"/>
    <lineage>
        <taxon>Bacteria</taxon>
        <taxon>Bacillati</taxon>
        <taxon>Bacillota</taxon>
        <taxon>Clostridia</taxon>
        <taxon>Eubacteriales</taxon>
        <taxon>Clostridiaceae</taxon>
        <taxon>Clostridium</taxon>
    </lineage>
</organism>
<accession>A0ABS7KX35</accession>
<dbReference type="InterPro" id="IPR036237">
    <property type="entry name" value="Xyl_isomerase-like_sf"/>
</dbReference>
<evidence type="ECO:0000313" key="3">
    <source>
        <dbReference type="Proteomes" id="UP001299068"/>
    </source>
</evidence>
<dbReference type="EMBL" id="JAIKTU010000005">
    <property type="protein sequence ID" value="MBY0755365.1"/>
    <property type="molecule type" value="Genomic_DNA"/>
</dbReference>
<keyword evidence="2" id="KW-0413">Isomerase</keyword>